<keyword evidence="3" id="KW-1185">Reference proteome</keyword>
<keyword evidence="1" id="KW-1133">Transmembrane helix</keyword>
<protein>
    <submittedName>
        <fullName evidence="2">Uncharacterized protein</fullName>
    </submittedName>
</protein>
<gene>
    <name evidence="2" type="ORF">SAMN02745136_00512</name>
</gene>
<reference evidence="2 3" key="1">
    <citation type="submission" date="2016-11" db="EMBL/GenBank/DDBJ databases">
        <authorList>
            <person name="Jaros S."/>
            <person name="Januszkiewicz K."/>
            <person name="Wedrychowicz H."/>
        </authorList>
    </citation>
    <scope>NUCLEOTIDE SEQUENCE [LARGE SCALE GENOMIC DNA]</scope>
    <source>
        <strain evidence="2 3">DSM 15929</strain>
    </source>
</reference>
<dbReference type="STRING" id="1121322.SAMN02745136_00512"/>
<dbReference type="RefSeq" id="WP_073272594.1">
    <property type="nucleotide sequence ID" value="NZ_FRAC01000006.1"/>
</dbReference>
<sequence>MTRVEEARAERAKEVYNNMDPLGLGVVTSFDDLNNAVTDFNAEAKNEAIAEKVVAVKGEVKAEVKAELKVELKDDVKSEVIQDMETRFNELTAHLAEQKQEQRGSLEIDGDDTLHSIGDLQIVEEAYEKERLARAVKEVLPETMVQQQPEPEAKKVNPIRKFFLWLRIKIKNNFIFKMFVDALVSALVMFVIYEGIYLFMDFNAHNDSYNFISSFLTSIDVLKGYLGNLYEFLQKQMK</sequence>
<dbReference type="AlphaFoldDB" id="A0A1M6KMX9"/>
<evidence type="ECO:0000313" key="2">
    <source>
        <dbReference type="EMBL" id="SHJ60281.1"/>
    </source>
</evidence>
<dbReference type="Proteomes" id="UP000184386">
    <property type="component" value="Unassembled WGS sequence"/>
</dbReference>
<evidence type="ECO:0000313" key="3">
    <source>
        <dbReference type="Proteomes" id="UP000184386"/>
    </source>
</evidence>
<keyword evidence="1" id="KW-0472">Membrane</keyword>
<organism evidence="2 3">
    <name type="scientific">Anaerocolumna jejuensis DSM 15929</name>
    <dbReference type="NCBI Taxonomy" id="1121322"/>
    <lineage>
        <taxon>Bacteria</taxon>
        <taxon>Bacillati</taxon>
        <taxon>Bacillota</taxon>
        <taxon>Clostridia</taxon>
        <taxon>Lachnospirales</taxon>
        <taxon>Lachnospiraceae</taxon>
        <taxon>Anaerocolumna</taxon>
    </lineage>
</organism>
<proteinExistence type="predicted"/>
<accession>A0A1M6KMX9</accession>
<evidence type="ECO:0000256" key="1">
    <source>
        <dbReference type="SAM" id="Phobius"/>
    </source>
</evidence>
<feature type="transmembrane region" description="Helical" evidence="1">
    <location>
        <begin position="174"/>
        <end position="199"/>
    </location>
</feature>
<dbReference type="EMBL" id="FRAC01000006">
    <property type="protein sequence ID" value="SHJ60281.1"/>
    <property type="molecule type" value="Genomic_DNA"/>
</dbReference>
<feature type="transmembrane region" description="Helical" evidence="1">
    <location>
        <begin position="211"/>
        <end position="233"/>
    </location>
</feature>
<keyword evidence="1" id="KW-0812">Transmembrane</keyword>
<name>A0A1M6KMX9_9FIRM</name>